<feature type="chain" id="PRO_5036428699" description="Secreted protein" evidence="1">
    <location>
        <begin position="22"/>
        <end position="133"/>
    </location>
</feature>
<dbReference type="EMBL" id="HBUF01040270">
    <property type="protein sequence ID" value="CAG6617912.1"/>
    <property type="molecule type" value="Transcribed_RNA"/>
</dbReference>
<dbReference type="EMBL" id="HBUF01338749">
    <property type="protein sequence ID" value="CAG6698675.1"/>
    <property type="molecule type" value="Transcribed_RNA"/>
</dbReference>
<name>A0A8D8U6G5_9HEMI</name>
<sequence>MSESMLRLCVVALILPRVGYSPPPSTLRPTPRLANVSGSFRSPWDNRFGSISAHLVWSRATSPAVSMWTIWRYVTEGTKVLLYVVNTAALIIPGNLYHLVISCTSSLFRIKTGTSGLGFSFSGIRLQLPAEVS</sequence>
<evidence type="ECO:0000313" key="2">
    <source>
        <dbReference type="EMBL" id="CAG6698692.1"/>
    </source>
</evidence>
<proteinExistence type="predicted"/>
<dbReference type="EMBL" id="HBUF01338781">
    <property type="protein sequence ID" value="CAG6698789.1"/>
    <property type="molecule type" value="Transcribed_RNA"/>
</dbReference>
<dbReference type="EMBL" id="HBUF01040272">
    <property type="protein sequence ID" value="CAG6617916.1"/>
    <property type="molecule type" value="Transcribed_RNA"/>
</dbReference>
<dbReference type="AlphaFoldDB" id="A0A8D8U6G5"/>
<dbReference type="EMBL" id="HBUF01338748">
    <property type="protein sequence ID" value="CAG6698669.1"/>
    <property type="molecule type" value="Transcribed_RNA"/>
</dbReference>
<evidence type="ECO:0008006" key="3">
    <source>
        <dbReference type="Google" id="ProtNLM"/>
    </source>
</evidence>
<evidence type="ECO:0000256" key="1">
    <source>
        <dbReference type="SAM" id="SignalP"/>
    </source>
</evidence>
<dbReference type="EMBL" id="HBUF01634238">
    <property type="protein sequence ID" value="CAG6783759.1"/>
    <property type="molecule type" value="Transcribed_RNA"/>
</dbReference>
<reference evidence="2" key="1">
    <citation type="submission" date="2021-05" db="EMBL/GenBank/DDBJ databases">
        <authorList>
            <person name="Alioto T."/>
            <person name="Alioto T."/>
            <person name="Gomez Garrido J."/>
        </authorList>
    </citation>
    <scope>NUCLEOTIDE SEQUENCE</scope>
</reference>
<dbReference type="EMBL" id="HBUF01338757">
    <property type="protein sequence ID" value="CAG6698692.1"/>
    <property type="molecule type" value="Transcribed_RNA"/>
</dbReference>
<keyword evidence="1" id="KW-0732">Signal</keyword>
<dbReference type="EMBL" id="HBUF01040269">
    <property type="protein sequence ID" value="CAG6617910.1"/>
    <property type="molecule type" value="Transcribed_RNA"/>
</dbReference>
<organism evidence="2">
    <name type="scientific">Cacopsylla melanoneura</name>
    <dbReference type="NCBI Taxonomy" id="428564"/>
    <lineage>
        <taxon>Eukaryota</taxon>
        <taxon>Metazoa</taxon>
        <taxon>Ecdysozoa</taxon>
        <taxon>Arthropoda</taxon>
        <taxon>Hexapoda</taxon>
        <taxon>Insecta</taxon>
        <taxon>Pterygota</taxon>
        <taxon>Neoptera</taxon>
        <taxon>Paraneoptera</taxon>
        <taxon>Hemiptera</taxon>
        <taxon>Sternorrhyncha</taxon>
        <taxon>Psylloidea</taxon>
        <taxon>Psyllidae</taxon>
        <taxon>Psyllinae</taxon>
        <taxon>Cacopsylla</taxon>
    </lineage>
</organism>
<accession>A0A8D8U6G5</accession>
<protein>
    <recommendedName>
        <fullName evidence="3">Secreted protein</fullName>
    </recommendedName>
</protein>
<feature type="signal peptide" evidence="1">
    <location>
        <begin position="1"/>
        <end position="21"/>
    </location>
</feature>
<dbReference type="EMBL" id="HBUF01338780">
    <property type="protein sequence ID" value="CAG6698783.1"/>
    <property type="molecule type" value="Transcribed_RNA"/>
</dbReference>
<dbReference type="EMBL" id="HBUF01634237">
    <property type="protein sequence ID" value="CAG6783755.1"/>
    <property type="molecule type" value="Transcribed_RNA"/>
</dbReference>
<dbReference type="EMBL" id="HBUF01338789">
    <property type="protein sequence ID" value="CAG6698806.1"/>
    <property type="molecule type" value="Transcribed_RNA"/>
</dbReference>
<dbReference type="EMBL" id="HBUF01204893">
    <property type="protein sequence ID" value="CAG6663249.1"/>
    <property type="molecule type" value="Transcribed_RNA"/>
</dbReference>
<dbReference type="EMBL" id="HBUF01040271">
    <property type="protein sequence ID" value="CAG6617914.1"/>
    <property type="molecule type" value="Transcribed_RNA"/>
</dbReference>
<dbReference type="EMBL" id="HBUF01204894">
    <property type="protein sequence ID" value="CAG6663253.1"/>
    <property type="molecule type" value="Transcribed_RNA"/>
</dbReference>